<comment type="catalytic activity">
    <reaction evidence="5">
        <text>3'-dephospho-CoA + ATP = ADP + CoA + H(+)</text>
        <dbReference type="Rhea" id="RHEA:18245"/>
        <dbReference type="ChEBI" id="CHEBI:15378"/>
        <dbReference type="ChEBI" id="CHEBI:30616"/>
        <dbReference type="ChEBI" id="CHEBI:57287"/>
        <dbReference type="ChEBI" id="CHEBI:57328"/>
        <dbReference type="ChEBI" id="CHEBI:456216"/>
        <dbReference type="EC" id="2.7.1.24"/>
    </reaction>
</comment>
<evidence type="ECO:0000313" key="7">
    <source>
        <dbReference type="EMBL" id="RHW17652.1"/>
    </source>
</evidence>
<dbReference type="AlphaFoldDB" id="A0A396RQU3"/>
<evidence type="ECO:0000256" key="5">
    <source>
        <dbReference type="HAMAP-Rule" id="MF_00376"/>
    </source>
</evidence>
<comment type="similarity">
    <text evidence="1 5">Belongs to the CoaE family.</text>
</comment>
<dbReference type="InterPro" id="IPR001977">
    <property type="entry name" value="Depp_CoAkinase"/>
</dbReference>
<proteinExistence type="inferred from homology"/>
<evidence type="ECO:0000313" key="8">
    <source>
        <dbReference type="Proteomes" id="UP000266693"/>
    </source>
</evidence>
<dbReference type="PROSITE" id="PS51219">
    <property type="entry name" value="DPCK"/>
    <property type="match status" value="1"/>
</dbReference>
<organism evidence="7 8">
    <name type="scientific">Sphingomonas gilva</name>
    <dbReference type="NCBI Taxonomy" id="2305907"/>
    <lineage>
        <taxon>Bacteria</taxon>
        <taxon>Pseudomonadati</taxon>
        <taxon>Pseudomonadota</taxon>
        <taxon>Alphaproteobacteria</taxon>
        <taxon>Sphingomonadales</taxon>
        <taxon>Sphingomonadaceae</taxon>
        <taxon>Sphingomonas</taxon>
    </lineage>
</organism>
<keyword evidence="2 5" id="KW-0547">Nucleotide-binding</keyword>
<dbReference type="OrthoDB" id="9812943at2"/>
<keyword evidence="4 5" id="KW-0173">Coenzyme A biosynthesis</keyword>
<dbReference type="Proteomes" id="UP000266693">
    <property type="component" value="Unassembled WGS sequence"/>
</dbReference>
<dbReference type="PANTHER" id="PTHR10695:SF46">
    <property type="entry name" value="BIFUNCTIONAL COENZYME A SYNTHASE-RELATED"/>
    <property type="match status" value="1"/>
</dbReference>
<keyword evidence="5" id="KW-0963">Cytoplasm</keyword>
<dbReference type="RefSeq" id="WP_118863918.1">
    <property type="nucleotide sequence ID" value="NZ_QWLV01000003.1"/>
</dbReference>
<keyword evidence="3 5" id="KW-0067">ATP-binding</keyword>
<keyword evidence="5 7" id="KW-0808">Transferase</keyword>
<comment type="subcellular location">
    <subcellularLocation>
        <location evidence="5">Cytoplasm</location>
    </subcellularLocation>
</comment>
<name>A0A396RQU3_9SPHN</name>
<evidence type="ECO:0000256" key="6">
    <source>
        <dbReference type="NCBIfam" id="TIGR00152"/>
    </source>
</evidence>
<evidence type="ECO:0000256" key="3">
    <source>
        <dbReference type="ARBA" id="ARBA00022840"/>
    </source>
</evidence>
<evidence type="ECO:0000256" key="4">
    <source>
        <dbReference type="ARBA" id="ARBA00022993"/>
    </source>
</evidence>
<dbReference type="Gene3D" id="3.40.50.300">
    <property type="entry name" value="P-loop containing nucleotide triphosphate hydrolases"/>
    <property type="match status" value="1"/>
</dbReference>
<dbReference type="UniPathway" id="UPA00241">
    <property type="reaction ID" value="UER00356"/>
</dbReference>
<reference evidence="7 8" key="1">
    <citation type="submission" date="2018-08" db="EMBL/GenBank/DDBJ databases">
        <title>The multiple taxonomic identification of Sphingomonas gilva.</title>
        <authorList>
            <person name="Zhu D."/>
            <person name="Zheng S."/>
        </authorList>
    </citation>
    <scope>NUCLEOTIDE SEQUENCE [LARGE SCALE GENOMIC DNA]</scope>
    <source>
        <strain evidence="7 8">ZDH117</strain>
    </source>
</reference>
<evidence type="ECO:0000256" key="2">
    <source>
        <dbReference type="ARBA" id="ARBA00022741"/>
    </source>
</evidence>
<dbReference type="Pfam" id="PF01121">
    <property type="entry name" value="CoaE"/>
    <property type="match status" value="1"/>
</dbReference>
<evidence type="ECO:0000256" key="1">
    <source>
        <dbReference type="ARBA" id="ARBA00009018"/>
    </source>
</evidence>
<dbReference type="EMBL" id="QWLV01000003">
    <property type="protein sequence ID" value="RHW17652.1"/>
    <property type="molecule type" value="Genomic_DNA"/>
</dbReference>
<dbReference type="GO" id="GO:0015937">
    <property type="term" value="P:coenzyme A biosynthetic process"/>
    <property type="evidence" value="ECO:0007669"/>
    <property type="project" value="UniProtKB-UniRule"/>
</dbReference>
<dbReference type="InterPro" id="IPR027417">
    <property type="entry name" value="P-loop_NTPase"/>
</dbReference>
<keyword evidence="8" id="KW-1185">Reference proteome</keyword>
<sequence>MIRIGLTGSIGMGKSTVAAMFAAEGVPVFDADACVHALQGAGGALVAPIELAFPGATGPAGVDRAALGAAVLGDDAAMKRLEGIVHPAVRAERERFLKTHADAPMVLFDIPLLFETGGDKAVDATVVVSAPAEVQRARVLARPDMTEARFAAILARQMPDAEKVARADHVIPTGGSIDETRAAVRAVIACLRAPKGR</sequence>
<dbReference type="SUPFAM" id="SSF52540">
    <property type="entry name" value="P-loop containing nucleoside triphosphate hydrolases"/>
    <property type="match status" value="1"/>
</dbReference>
<feature type="binding site" evidence="5">
    <location>
        <begin position="11"/>
        <end position="16"/>
    </location>
    <ligand>
        <name>ATP</name>
        <dbReference type="ChEBI" id="CHEBI:30616"/>
    </ligand>
</feature>
<dbReference type="NCBIfam" id="TIGR00152">
    <property type="entry name" value="dephospho-CoA kinase"/>
    <property type="match status" value="1"/>
</dbReference>
<comment type="pathway">
    <text evidence="5">Cofactor biosynthesis; coenzyme A biosynthesis; CoA from (R)-pantothenate: step 5/5.</text>
</comment>
<dbReference type="GO" id="GO:0005737">
    <property type="term" value="C:cytoplasm"/>
    <property type="evidence" value="ECO:0007669"/>
    <property type="project" value="UniProtKB-SubCell"/>
</dbReference>
<dbReference type="PANTHER" id="PTHR10695">
    <property type="entry name" value="DEPHOSPHO-COA KINASE-RELATED"/>
    <property type="match status" value="1"/>
</dbReference>
<gene>
    <name evidence="5" type="primary">coaE</name>
    <name evidence="7" type="ORF">D1610_09425</name>
</gene>
<comment type="function">
    <text evidence="5">Catalyzes the phosphorylation of the 3'-hydroxyl group of dephosphocoenzyme A to form coenzyme A.</text>
</comment>
<protein>
    <recommendedName>
        <fullName evidence="5 6">Dephospho-CoA kinase</fullName>
        <ecNumber evidence="5 6">2.7.1.24</ecNumber>
    </recommendedName>
    <alternativeName>
        <fullName evidence="5">Dephosphocoenzyme A kinase</fullName>
    </alternativeName>
</protein>
<accession>A0A396RQU3</accession>
<dbReference type="EC" id="2.7.1.24" evidence="5 6"/>
<dbReference type="HAMAP" id="MF_00376">
    <property type="entry name" value="Dephospho_CoA_kinase"/>
    <property type="match status" value="1"/>
</dbReference>
<dbReference type="GO" id="GO:0005524">
    <property type="term" value="F:ATP binding"/>
    <property type="evidence" value="ECO:0007669"/>
    <property type="project" value="UniProtKB-UniRule"/>
</dbReference>
<dbReference type="GO" id="GO:0004140">
    <property type="term" value="F:dephospho-CoA kinase activity"/>
    <property type="evidence" value="ECO:0007669"/>
    <property type="project" value="UniProtKB-UniRule"/>
</dbReference>
<keyword evidence="5 7" id="KW-0418">Kinase</keyword>
<dbReference type="CDD" id="cd02022">
    <property type="entry name" value="DPCK"/>
    <property type="match status" value="1"/>
</dbReference>
<comment type="caution">
    <text evidence="7">The sequence shown here is derived from an EMBL/GenBank/DDBJ whole genome shotgun (WGS) entry which is preliminary data.</text>
</comment>